<dbReference type="SUPFAM" id="SSF52343">
    <property type="entry name" value="Ferredoxin reductase-like, C-terminal NADP-linked domain"/>
    <property type="match status" value="1"/>
</dbReference>
<name>A0A840BZ01_9HYPH</name>
<dbReference type="Gene3D" id="3.10.20.30">
    <property type="match status" value="1"/>
</dbReference>
<accession>A0A840BZ01</accession>
<dbReference type="SUPFAM" id="SSF54292">
    <property type="entry name" value="2Fe-2S ferredoxin-like"/>
    <property type="match status" value="1"/>
</dbReference>
<dbReference type="Gene3D" id="3.40.50.80">
    <property type="entry name" value="Nucleotide-binding domain of ferredoxin-NADP reductase (FNR) module"/>
    <property type="match status" value="1"/>
</dbReference>
<feature type="domain" description="FAD-binding FR-type" evidence="2">
    <location>
        <begin position="86"/>
        <end position="187"/>
    </location>
</feature>
<organism evidence="3 4">
    <name type="scientific">Chelatococcus caeni</name>
    <dbReference type="NCBI Taxonomy" id="1348468"/>
    <lineage>
        <taxon>Bacteria</taxon>
        <taxon>Pseudomonadati</taxon>
        <taxon>Pseudomonadota</taxon>
        <taxon>Alphaproteobacteria</taxon>
        <taxon>Hyphomicrobiales</taxon>
        <taxon>Chelatococcaceae</taxon>
        <taxon>Chelatococcus</taxon>
    </lineage>
</organism>
<evidence type="ECO:0000259" key="1">
    <source>
        <dbReference type="PROSITE" id="PS51085"/>
    </source>
</evidence>
<dbReference type="PRINTS" id="PR00410">
    <property type="entry name" value="PHEHYDRXLASE"/>
</dbReference>
<dbReference type="GO" id="GO:0008860">
    <property type="term" value="F:ferredoxin-NAD+ reductase activity"/>
    <property type="evidence" value="ECO:0007669"/>
    <property type="project" value="UniProtKB-EC"/>
</dbReference>
<dbReference type="RefSeq" id="WP_019401634.1">
    <property type="nucleotide sequence ID" value="NZ_JACIEN010000001.1"/>
</dbReference>
<dbReference type="InterPro" id="IPR008333">
    <property type="entry name" value="Cbr1-like_FAD-bd_dom"/>
</dbReference>
<dbReference type="InterPro" id="IPR001041">
    <property type="entry name" value="2Fe-2S_ferredoxin-type"/>
</dbReference>
<dbReference type="Pfam" id="PF00175">
    <property type="entry name" value="NAD_binding_1"/>
    <property type="match status" value="1"/>
</dbReference>
<sequence>MASKCNLTVNGRTVRASVGETLVDAAMGGWIAVPHDCCSGQCETCRVRVVSGAVDDQGTGEGDTVLACQATLEGDAVITYDEVPEATKRSGQVAAMRALSHDVVEVVVELRSPLDYLPGQYVSVTFAGFPPRDYSPTLRWDGTRAAHELVFHIRMLPDGIVSSELGRSIMPGHRVDVRGPFGHAFFRRGDGLMVLVAGGTGWAPIWAVAREAVRARPRRDIIVIAGARDLDGLYMRHSLDWLRDHGAREVIATAQQGGGGLVRSGRPTNYLPLLGPSDMVYVAGAPGLVDAVKLKALSAGAFCFADPFLPSQQRMSFMNRMARLLRTPGRTPVPQDAGLFAPQMAGMDDAGRLPAARPASRPAARRPLQETLFAARRLMRRE</sequence>
<dbReference type="PROSITE" id="PS51384">
    <property type="entry name" value="FAD_FR"/>
    <property type="match status" value="1"/>
</dbReference>
<dbReference type="EC" id="1.18.1.3" evidence="3"/>
<evidence type="ECO:0000259" key="2">
    <source>
        <dbReference type="PROSITE" id="PS51384"/>
    </source>
</evidence>
<dbReference type="Proteomes" id="UP000577362">
    <property type="component" value="Unassembled WGS sequence"/>
</dbReference>
<dbReference type="PROSITE" id="PS51085">
    <property type="entry name" value="2FE2S_FER_2"/>
    <property type="match status" value="1"/>
</dbReference>
<dbReference type="InterPro" id="IPR017927">
    <property type="entry name" value="FAD-bd_FR_type"/>
</dbReference>
<proteinExistence type="predicted"/>
<evidence type="ECO:0000313" key="4">
    <source>
        <dbReference type="Proteomes" id="UP000577362"/>
    </source>
</evidence>
<dbReference type="InterPro" id="IPR039261">
    <property type="entry name" value="FNR_nucleotide-bd"/>
</dbReference>
<reference evidence="3 4" key="1">
    <citation type="submission" date="2020-08" db="EMBL/GenBank/DDBJ databases">
        <title>Genomic Encyclopedia of Type Strains, Phase IV (KMG-IV): sequencing the most valuable type-strain genomes for metagenomic binning, comparative biology and taxonomic classification.</title>
        <authorList>
            <person name="Goeker M."/>
        </authorList>
    </citation>
    <scope>NUCLEOTIDE SEQUENCE [LARGE SCALE GENOMIC DNA]</scope>
    <source>
        <strain evidence="3 4">DSM 103737</strain>
    </source>
</reference>
<dbReference type="InterPro" id="IPR001433">
    <property type="entry name" value="OxRdtase_FAD/NAD-bd"/>
</dbReference>
<evidence type="ECO:0000313" key="3">
    <source>
        <dbReference type="EMBL" id="MBB4016658.1"/>
    </source>
</evidence>
<feature type="domain" description="2Fe-2S ferredoxin-type" evidence="1">
    <location>
        <begin position="3"/>
        <end position="84"/>
    </location>
</feature>
<dbReference type="InterPro" id="IPR036010">
    <property type="entry name" value="2Fe-2S_ferredoxin-like_sf"/>
</dbReference>
<dbReference type="PANTHER" id="PTHR47354">
    <property type="entry name" value="NADH OXIDOREDUCTASE HCR"/>
    <property type="match status" value="1"/>
</dbReference>
<comment type="caution">
    <text evidence="3">The sequence shown here is derived from an EMBL/GenBank/DDBJ whole genome shotgun (WGS) entry which is preliminary data.</text>
</comment>
<gene>
    <name evidence="3" type="ORF">GGR16_001664</name>
</gene>
<dbReference type="Pfam" id="PF00970">
    <property type="entry name" value="FAD_binding_6"/>
    <property type="match status" value="1"/>
</dbReference>
<dbReference type="CDD" id="cd06194">
    <property type="entry name" value="FNR_N-term_Iron_sulfur_binding"/>
    <property type="match status" value="1"/>
</dbReference>
<dbReference type="InterPro" id="IPR012675">
    <property type="entry name" value="Beta-grasp_dom_sf"/>
</dbReference>
<dbReference type="PANTHER" id="PTHR47354:SF5">
    <property type="entry name" value="PROTEIN RFBI"/>
    <property type="match status" value="1"/>
</dbReference>
<dbReference type="CDD" id="cd00207">
    <property type="entry name" value="fer2"/>
    <property type="match status" value="1"/>
</dbReference>
<protein>
    <submittedName>
        <fullName evidence="3">3-phenylpropionate/trans-cinnamate dioxygenase ferredoxin reductase subunit</fullName>
        <ecNumber evidence="3">1.18.1.3</ecNumber>
    </submittedName>
</protein>
<dbReference type="GO" id="GO:0051536">
    <property type="term" value="F:iron-sulfur cluster binding"/>
    <property type="evidence" value="ECO:0007669"/>
    <property type="project" value="InterPro"/>
</dbReference>
<dbReference type="EMBL" id="JACIEN010000001">
    <property type="protein sequence ID" value="MBB4016658.1"/>
    <property type="molecule type" value="Genomic_DNA"/>
</dbReference>
<dbReference type="Pfam" id="PF00111">
    <property type="entry name" value="Fer2"/>
    <property type="match status" value="1"/>
</dbReference>
<keyword evidence="3" id="KW-0560">Oxidoreductase</keyword>
<dbReference type="GO" id="GO:0051213">
    <property type="term" value="F:dioxygenase activity"/>
    <property type="evidence" value="ECO:0007669"/>
    <property type="project" value="UniProtKB-KW"/>
</dbReference>
<keyword evidence="3" id="KW-0223">Dioxygenase</keyword>
<dbReference type="Gene3D" id="2.40.30.10">
    <property type="entry name" value="Translation factors"/>
    <property type="match status" value="1"/>
</dbReference>
<dbReference type="AlphaFoldDB" id="A0A840BZ01"/>
<keyword evidence="4" id="KW-1185">Reference proteome</keyword>
<dbReference type="InterPro" id="IPR050415">
    <property type="entry name" value="MRET"/>
</dbReference>
<dbReference type="SUPFAM" id="SSF63380">
    <property type="entry name" value="Riboflavin synthase domain-like"/>
    <property type="match status" value="1"/>
</dbReference>
<dbReference type="InterPro" id="IPR017938">
    <property type="entry name" value="Riboflavin_synthase-like_b-brl"/>
</dbReference>